<dbReference type="GeneID" id="49821550"/>
<reference evidence="2 3" key="1">
    <citation type="submission" date="2018-02" db="EMBL/GenBank/DDBJ databases">
        <title>Bacteriophage NCPPB3778 and a type I-E CRISPR drive the evolution of the US Biological Select Agent, Rathayibacter toxicus.</title>
        <authorList>
            <person name="Davis E.W.II."/>
            <person name="Tabima J.F."/>
            <person name="Weisberg A.J."/>
            <person name="Lopes L.D."/>
            <person name="Wiseman M.S."/>
            <person name="Wiseman M.S."/>
            <person name="Pupko T."/>
            <person name="Belcher M.S."/>
            <person name="Sechler A.J."/>
            <person name="Tancos M.A."/>
            <person name="Schroeder B.K."/>
            <person name="Murray T.D."/>
            <person name="Luster D.G."/>
            <person name="Schneider W.L."/>
            <person name="Rogers E."/>
            <person name="Andreote F.D."/>
            <person name="Grunwald N.J."/>
            <person name="Putnam M.L."/>
            <person name="Chang J.H."/>
        </authorList>
    </citation>
    <scope>NUCLEOTIDE SEQUENCE [LARGE SCALE GENOMIC DNA]</scope>
    <source>
        <strain evidence="2 3">AY1I9</strain>
    </source>
</reference>
<dbReference type="Proteomes" id="UP000237881">
    <property type="component" value="Unassembled WGS sequence"/>
</dbReference>
<comment type="caution">
    <text evidence="2">The sequence shown here is derived from an EMBL/GenBank/DDBJ whole genome shotgun (WGS) entry which is preliminary data.</text>
</comment>
<organism evidence="2 3">
    <name type="scientific">Rathayibacter rathayi</name>
    <name type="common">Corynebacterium rathayi</name>
    <dbReference type="NCBI Taxonomy" id="33887"/>
    <lineage>
        <taxon>Bacteria</taxon>
        <taxon>Bacillati</taxon>
        <taxon>Actinomycetota</taxon>
        <taxon>Actinomycetes</taxon>
        <taxon>Micrococcales</taxon>
        <taxon>Microbacteriaceae</taxon>
        <taxon>Rathayibacter</taxon>
    </lineage>
</organism>
<protein>
    <recommendedName>
        <fullName evidence="4">DUF11 domain-containing protein</fullName>
    </recommendedName>
</protein>
<name>A0ABD6W9P2_RATRA</name>
<dbReference type="AlphaFoldDB" id="A0ABD6W9P2"/>
<accession>A0ABD6W9P2</accession>
<sequence length="221" mass="23937">MTRDSTDQTRDIVLGGEWTIPDSTAEGTRRRTLVSAAVWTVPAVGVAIATPAAAASGKSSTTTAKKADLRNASTTWNAQGGKKDIPANNTFGADKGLVVHAKVTNDGPDTVTGITVCIKLPHSSHQMDRARPHYPVASKGWAYLNDYAFGFDCWVFTFVNRTLTLAPGESAEVDITYWTTPDAFRVGESIHPFVDFQMVSGEDTNLSNNARFTDNDYHVHT</sequence>
<dbReference type="EMBL" id="PSUL01000010">
    <property type="protein sequence ID" value="PPF14571.1"/>
    <property type="molecule type" value="Genomic_DNA"/>
</dbReference>
<evidence type="ECO:0008006" key="4">
    <source>
        <dbReference type="Google" id="ProtNLM"/>
    </source>
</evidence>
<evidence type="ECO:0000313" key="3">
    <source>
        <dbReference type="Proteomes" id="UP000237881"/>
    </source>
</evidence>
<dbReference type="KEGG" id="rry:C1O28_13805"/>
<feature type="compositionally biased region" description="Low complexity" evidence="1">
    <location>
        <begin position="55"/>
        <end position="64"/>
    </location>
</feature>
<gene>
    <name evidence="2" type="ORF">C5C04_06335</name>
</gene>
<dbReference type="RefSeq" id="WP_097166767.1">
    <property type="nucleotide sequence ID" value="NZ_CP028129.1"/>
</dbReference>
<proteinExistence type="predicted"/>
<evidence type="ECO:0000313" key="2">
    <source>
        <dbReference type="EMBL" id="PPF14571.1"/>
    </source>
</evidence>
<evidence type="ECO:0000256" key="1">
    <source>
        <dbReference type="SAM" id="MobiDB-lite"/>
    </source>
</evidence>
<feature type="region of interest" description="Disordered" evidence="1">
    <location>
        <begin position="55"/>
        <end position="83"/>
    </location>
</feature>